<organism evidence="1 2">
    <name type="scientific">Merismopedia glauca CCAP 1448/3</name>
    <dbReference type="NCBI Taxonomy" id="1296344"/>
    <lineage>
        <taxon>Bacteria</taxon>
        <taxon>Bacillati</taxon>
        <taxon>Cyanobacteriota</taxon>
        <taxon>Cyanophyceae</taxon>
        <taxon>Synechococcales</taxon>
        <taxon>Merismopediaceae</taxon>
        <taxon>Merismopedia</taxon>
    </lineage>
</organism>
<dbReference type="AlphaFoldDB" id="A0A2T1C7C1"/>
<keyword evidence="2" id="KW-1185">Reference proteome</keyword>
<evidence type="ECO:0000313" key="2">
    <source>
        <dbReference type="Proteomes" id="UP000238762"/>
    </source>
</evidence>
<sequence>MRLRELRDIYLNQDIYIVGSGPTANLFPMDFLKDKICLSLNDAYKMHPAITPITLMNSQVYAHTANSEKAPYHEYFKNIKYPIVKPTSRYRVEKIEWEHPYFYYFDRTLDFEQIWSLTKDTDYLYYTPEGCSLHPALQLCWIFGARNVFIIGCDSCTFKGEHYASFDKNGIGTIEVKRSYDAYIYGTLVIQDFLKTKGINVFNLSPIVGYHRVEYQYDVLTGKISTQTVIEQIKQL</sequence>
<gene>
    <name evidence="1" type="ORF">C7B64_05190</name>
</gene>
<evidence type="ECO:0008006" key="3">
    <source>
        <dbReference type="Google" id="ProtNLM"/>
    </source>
</evidence>
<protein>
    <recommendedName>
        <fullName evidence="3">DUF115 domain-containing protein</fullName>
    </recommendedName>
</protein>
<comment type="caution">
    <text evidence="1">The sequence shown here is derived from an EMBL/GenBank/DDBJ whole genome shotgun (WGS) entry which is preliminary data.</text>
</comment>
<accession>A0A2T1C7C1</accession>
<reference evidence="1 2" key="2">
    <citation type="submission" date="2018-03" db="EMBL/GenBank/DDBJ databases">
        <title>The ancient ancestry and fast evolution of plastids.</title>
        <authorList>
            <person name="Moore K.R."/>
            <person name="Magnabosco C."/>
            <person name="Momper L."/>
            <person name="Gold D.A."/>
            <person name="Bosak T."/>
            <person name="Fournier G.P."/>
        </authorList>
    </citation>
    <scope>NUCLEOTIDE SEQUENCE [LARGE SCALE GENOMIC DNA]</scope>
    <source>
        <strain evidence="1 2">CCAP 1448/3</strain>
    </source>
</reference>
<dbReference type="EMBL" id="PVWJ01000017">
    <property type="protein sequence ID" value="PSB04136.1"/>
    <property type="molecule type" value="Genomic_DNA"/>
</dbReference>
<name>A0A2T1C7C1_9CYAN</name>
<evidence type="ECO:0000313" key="1">
    <source>
        <dbReference type="EMBL" id="PSB04136.1"/>
    </source>
</evidence>
<dbReference type="OrthoDB" id="581568at2"/>
<proteinExistence type="predicted"/>
<dbReference type="RefSeq" id="WP_106287591.1">
    <property type="nucleotide sequence ID" value="NZ_CAWNTC010000213.1"/>
</dbReference>
<reference evidence="1 2" key="1">
    <citation type="submission" date="2018-02" db="EMBL/GenBank/DDBJ databases">
        <authorList>
            <person name="Cohen D.B."/>
            <person name="Kent A.D."/>
        </authorList>
    </citation>
    <scope>NUCLEOTIDE SEQUENCE [LARGE SCALE GENOMIC DNA]</scope>
    <source>
        <strain evidence="1 2">CCAP 1448/3</strain>
    </source>
</reference>
<dbReference type="Proteomes" id="UP000238762">
    <property type="component" value="Unassembled WGS sequence"/>
</dbReference>